<keyword evidence="3" id="KW-1185">Reference proteome</keyword>
<evidence type="ECO:0000313" key="2">
    <source>
        <dbReference type="EMBL" id="KAF9790348.1"/>
    </source>
</evidence>
<name>A0A9P6HLN4_9AGAM</name>
<feature type="compositionally biased region" description="Polar residues" evidence="1">
    <location>
        <begin position="212"/>
        <end position="231"/>
    </location>
</feature>
<protein>
    <submittedName>
        <fullName evidence="2">Uncharacterized protein</fullName>
    </submittedName>
</protein>
<accession>A0A9P6HLN4</accession>
<feature type="compositionally biased region" description="Polar residues" evidence="1">
    <location>
        <begin position="175"/>
        <end position="186"/>
    </location>
</feature>
<dbReference type="AlphaFoldDB" id="A0A9P6HLN4"/>
<dbReference type="OrthoDB" id="3280663at2759"/>
<dbReference type="EMBL" id="WIUZ02000002">
    <property type="protein sequence ID" value="KAF9790348.1"/>
    <property type="molecule type" value="Genomic_DNA"/>
</dbReference>
<evidence type="ECO:0000256" key="1">
    <source>
        <dbReference type="SAM" id="MobiDB-lite"/>
    </source>
</evidence>
<evidence type="ECO:0000313" key="3">
    <source>
        <dbReference type="Proteomes" id="UP000736335"/>
    </source>
</evidence>
<comment type="caution">
    <text evidence="2">The sequence shown here is derived from an EMBL/GenBank/DDBJ whole genome shotgun (WGS) entry which is preliminary data.</text>
</comment>
<sequence>MTSYLDYPRFYDIAAQLYADQLSEDQRFHLQNELDDAAVVNILALLGQYPDVSKKPQGQARRNYNIQEAAGIDPAVYKVMKNVIRHLCHRHLDTELSLTSQQQVRMNRLRLEAILAFPQLARYDKQWPAVDLVRQYLENSASYRTKKATVTLKKRLTATDGMVSRGRKPGKRGESYTNDADLTSIQHPPRSAGRRGGSSSPPLTASDHFPSNPGSPQQAPQQPFVQGSSRTYDYGRQYTYPPPPPMNDPTANHNWYGGYSYSQTRQDYGTKQIYENSQVYTGSQLFSQPLPTP</sequence>
<organism evidence="2 3">
    <name type="scientific">Thelephora terrestris</name>
    <dbReference type="NCBI Taxonomy" id="56493"/>
    <lineage>
        <taxon>Eukaryota</taxon>
        <taxon>Fungi</taxon>
        <taxon>Dikarya</taxon>
        <taxon>Basidiomycota</taxon>
        <taxon>Agaricomycotina</taxon>
        <taxon>Agaricomycetes</taxon>
        <taxon>Thelephorales</taxon>
        <taxon>Thelephoraceae</taxon>
        <taxon>Thelephora</taxon>
    </lineage>
</organism>
<reference evidence="2" key="2">
    <citation type="submission" date="2020-11" db="EMBL/GenBank/DDBJ databases">
        <authorList>
            <consortium name="DOE Joint Genome Institute"/>
            <person name="Kuo A."/>
            <person name="Miyauchi S."/>
            <person name="Kiss E."/>
            <person name="Drula E."/>
            <person name="Kohler A."/>
            <person name="Sanchez-Garcia M."/>
            <person name="Andreopoulos B."/>
            <person name="Barry K.W."/>
            <person name="Bonito G."/>
            <person name="Buee M."/>
            <person name="Carver A."/>
            <person name="Chen C."/>
            <person name="Cichocki N."/>
            <person name="Clum A."/>
            <person name="Culley D."/>
            <person name="Crous P.W."/>
            <person name="Fauchery L."/>
            <person name="Girlanda M."/>
            <person name="Hayes R."/>
            <person name="Keri Z."/>
            <person name="Labutti K."/>
            <person name="Lipzen A."/>
            <person name="Lombard V."/>
            <person name="Magnuson J."/>
            <person name="Maillard F."/>
            <person name="Morin E."/>
            <person name="Murat C."/>
            <person name="Nolan M."/>
            <person name="Ohm R."/>
            <person name="Pangilinan J."/>
            <person name="Pereira M."/>
            <person name="Perotto S."/>
            <person name="Peter M."/>
            <person name="Riley R."/>
            <person name="Sitrit Y."/>
            <person name="Stielow B."/>
            <person name="Szollosi G."/>
            <person name="Zifcakova L."/>
            <person name="Stursova M."/>
            <person name="Spatafora J.W."/>
            <person name="Tedersoo L."/>
            <person name="Vaario L.-M."/>
            <person name="Yamada A."/>
            <person name="Yan M."/>
            <person name="Wang P."/>
            <person name="Xu J."/>
            <person name="Bruns T."/>
            <person name="Baldrian P."/>
            <person name="Vilgalys R."/>
            <person name="Henrissat B."/>
            <person name="Grigoriev I.V."/>
            <person name="Hibbett D."/>
            <person name="Nagy L.G."/>
            <person name="Martin F.M."/>
        </authorList>
    </citation>
    <scope>NUCLEOTIDE SEQUENCE</scope>
    <source>
        <strain evidence="2">UH-Tt-Lm1</strain>
    </source>
</reference>
<dbReference type="Proteomes" id="UP000736335">
    <property type="component" value="Unassembled WGS sequence"/>
</dbReference>
<proteinExistence type="predicted"/>
<reference evidence="2" key="1">
    <citation type="journal article" date="2020" name="Nat. Commun.">
        <title>Large-scale genome sequencing of mycorrhizal fungi provides insights into the early evolution of symbiotic traits.</title>
        <authorList>
            <person name="Miyauchi S."/>
            <person name="Kiss E."/>
            <person name="Kuo A."/>
            <person name="Drula E."/>
            <person name="Kohler A."/>
            <person name="Sanchez-Garcia M."/>
            <person name="Morin E."/>
            <person name="Andreopoulos B."/>
            <person name="Barry K.W."/>
            <person name="Bonito G."/>
            <person name="Buee M."/>
            <person name="Carver A."/>
            <person name="Chen C."/>
            <person name="Cichocki N."/>
            <person name="Clum A."/>
            <person name="Culley D."/>
            <person name="Crous P.W."/>
            <person name="Fauchery L."/>
            <person name="Girlanda M."/>
            <person name="Hayes R.D."/>
            <person name="Keri Z."/>
            <person name="LaButti K."/>
            <person name="Lipzen A."/>
            <person name="Lombard V."/>
            <person name="Magnuson J."/>
            <person name="Maillard F."/>
            <person name="Murat C."/>
            <person name="Nolan M."/>
            <person name="Ohm R.A."/>
            <person name="Pangilinan J."/>
            <person name="Pereira M.F."/>
            <person name="Perotto S."/>
            <person name="Peter M."/>
            <person name="Pfister S."/>
            <person name="Riley R."/>
            <person name="Sitrit Y."/>
            <person name="Stielow J.B."/>
            <person name="Szollosi G."/>
            <person name="Zifcakova L."/>
            <person name="Stursova M."/>
            <person name="Spatafora J.W."/>
            <person name="Tedersoo L."/>
            <person name="Vaario L.M."/>
            <person name="Yamada A."/>
            <person name="Yan M."/>
            <person name="Wang P."/>
            <person name="Xu J."/>
            <person name="Bruns T."/>
            <person name="Baldrian P."/>
            <person name="Vilgalys R."/>
            <person name="Dunand C."/>
            <person name="Henrissat B."/>
            <person name="Grigoriev I.V."/>
            <person name="Hibbett D."/>
            <person name="Nagy L.G."/>
            <person name="Martin F.M."/>
        </authorList>
    </citation>
    <scope>NUCLEOTIDE SEQUENCE</scope>
    <source>
        <strain evidence="2">UH-Tt-Lm1</strain>
    </source>
</reference>
<feature type="region of interest" description="Disordered" evidence="1">
    <location>
        <begin position="159"/>
        <end position="262"/>
    </location>
</feature>
<gene>
    <name evidence="2" type="ORF">BJ322DRAFT_1035753</name>
</gene>